<dbReference type="Gene3D" id="3.40.50.10610">
    <property type="entry name" value="ABC-type transport auxiliary lipoprotein component"/>
    <property type="match status" value="1"/>
</dbReference>
<comment type="caution">
    <text evidence="2">The sequence shown here is derived from an EMBL/GenBank/DDBJ whole genome shotgun (WGS) entry which is preliminary data.</text>
</comment>
<dbReference type="PROSITE" id="PS51257">
    <property type="entry name" value="PROKAR_LIPOPROTEIN"/>
    <property type="match status" value="1"/>
</dbReference>
<feature type="signal peptide" evidence="1">
    <location>
        <begin position="1"/>
        <end position="16"/>
    </location>
</feature>
<keyword evidence="3" id="KW-1185">Reference proteome</keyword>
<dbReference type="RefSeq" id="WP_346051458.1">
    <property type="nucleotide sequence ID" value="NZ_JAYGII010000014.1"/>
</dbReference>
<proteinExistence type="predicted"/>
<dbReference type="Proteomes" id="UP001302316">
    <property type="component" value="Unassembled WGS sequence"/>
</dbReference>
<sequence>MKVFARWILLALVAVAVSGCGGTQVERVGADEQVDLTDRWNITDSRNVASVMIDDMLTFPWLERFRADNPDRDRPRVIIQSVRNRSHEHIPVDTFINELRREMIRSGRVDFVAGGAERDEIRDERRDQEFHADPETAARMGRELGADYALVGSIDSTIDRLDGTRVTSYQVDLRLVDVETNVDVWHGQHQEQKVMRRARRGL</sequence>
<dbReference type="AlphaFoldDB" id="A0AAP6JEZ5"/>
<dbReference type="InterPro" id="IPR014094">
    <property type="entry name" value="LpoB"/>
</dbReference>
<protein>
    <submittedName>
        <fullName evidence="2">Penicillin-binding protein activator LpoB</fullName>
    </submittedName>
</protein>
<evidence type="ECO:0000256" key="1">
    <source>
        <dbReference type="SAM" id="SignalP"/>
    </source>
</evidence>
<organism evidence="2 3">
    <name type="scientific">Natronospira elongata</name>
    <dbReference type="NCBI Taxonomy" id="3110268"/>
    <lineage>
        <taxon>Bacteria</taxon>
        <taxon>Pseudomonadati</taxon>
        <taxon>Pseudomonadota</taxon>
        <taxon>Gammaproteobacteria</taxon>
        <taxon>Natronospirales</taxon>
        <taxon>Natronospiraceae</taxon>
        <taxon>Natronospira</taxon>
    </lineage>
</organism>
<name>A0AAP6JEZ5_9GAMM</name>
<dbReference type="Pfam" id="PF13036">
    <property type="entry name" value="LpoB"/>
    <property type="match status" value="1"/>
</dbReference>
<evidence type="ECO:0000313" key="3">
    <source>
        <dbReference type="Proteomes" id="UP001302316"/>
    </source>
</evidence>
<dbReference type="EMBL" id="JAYGII010000014">
    <property type="protein sequence ID" value="MEA5445730.1"/>
    <property type="molecule type" value="Genomic_DNA"/>
</dbReference>
<evidence type="ECO:0000313" key="2">
    <source>
        <dbReference type="EMBL" id="MEA5445730.1"/>
    </source>
</evidence>
<feature type="chain" id="PRO_5042879551" evidence="1">
    <location>
        <begin position="17"/>
        <end position="202"/>
    </location>
</feature>
<accession>A0AAP6JEZ5</accession>
<reference evidence="2 3" key="1">
    <citation type="submission" date="2023-12" db="EMBL/GenBank/DDBJ databases">
        <title>Whole-genome sequencing of halo(alkali)philic microorganisms from hypersaline lakes.</title>
        <authorList>
            <person name="Sorokin D.Y."/>
            <person name="Merkel A.Y."/>
            <person name="Messina E."/>
            <person name="Yakimov M."/>
        </authorList>
    </citation>
    <scope>NUCLEOTIDE SEQUENCE [LARGE SCALE GENOMIC DNA]</scope>
    <source>
        <strain evidence="2 3">AB-CW1</strain>
    </source>
</reference>
<gene>
    <name evidence="2" type="ORF">VCB98_07855</name>
</gene>
<keyword evidence="1" id="KW-0732">Signal</keyword>